<evidence type="ECO:0000256" key="5">
    <source>
        <dbReference type="ARBA" id="ARBA00022679"/>
    </source>
</evidence>
<dbReference type="PROSITE" id="PS50885">
    <property type="entry name" value="HAMP"/>
    <property type="match status" value="1"/>
</dbReference>
<dbReference type="SMART" id="SM00304">
    <property type="entry name" value="HAMP"/>
    <property type="match status" value="1"/>
</dbReference>
<dbReference type="CDD" id="cd16917">
    <property type="entry name" value="HATPase_UhpB-NarQ-NarX-like"/>
    <property type="match status" value="1"/>
</dbReference>
<dbReference type="CDD" id="cd06225">
    <property type="entry name" value="HAMP"/>
    <property type="match status" value="1"/>
</dbReference>
<keyword evidence="8 13" id="KW-0418">Kinase</keyword>
<evidence type="ECO:0000313" key="19">
    <source>
        <dbReference type="EMBL" id="WEY85939.1"/>
    </source>
</evidence>
<name>A0A0D1IZZ0_BACIU</name>
<dbReference type="PIRSF" id="PIRSF037431">
    <property type="entry name" value="STHK_LiaS"/>
    <property type="match status" value="1"/>
</dbReference>
<evidence type="ECO:0000256" key="8">
    <source>
        <dbReference type="ARBA" id="ARBA00022777"/>
    </source>
</evidence>
<dbReference type="Proteomes" id="UP000032247">
    <property type="component" value="Unassembled WGS sequence"/>
</dbReference>
<evidence type="ECO:0000256" key="10">
    <source>
        <dbReference type="ARBA" id="ARBA00022989"/>
    </source>
</evidence>
<dbReference type="Pfam" id="PF07730">
    <property type="entry name" value="HisKA_3"/>
    <property type="match status" value="1"/>
</dbReference>
<keyword evidence="12 13" id="KW-0472">Membrane</keyword>
<dbReference type="InterPro" id="IPR005467">
    <property type="entry name" value="His_kinase_dom"/>
</dbReference>
<feature type="domain" description="Histidine kinase" evidence="15">
    <location>
        <begin position="153"/>
        <end position="346"/>
    </location>
</feature>
<evidence type="ECO:0000256" key="3">
    <source>
        <dbReference type="ARBA" id="ARBA00022475"/>
    </source>
</evidence>
<evidence type="ECO:0000313" key="21">
    <source>
        <dbReference type="Proteomes" id="UP000032247"/>
    </source>
</evidence>
<comment type="subcellular location">
    <subcellularLocation>
        <location evidence="2 13">Cell membrane</location>
        <topology evidence="2 13">Multi-pass membrane protein</topology>
    </subcellularLocation>
</comment>
<dbReference type="GO" id="GO:0000155">
    <property type="term" value="F:phosphorelay sensor kinase activity"/>
    <property type="evidence" value="ECO:0007669"/>
    <property type="project" value="UniProtKB-UniRule"/>
</dbReference>
<keyword evidence="6 14" id="KW-0812">Transmembrane</keyword>
<dbReference type="EMBL" id="CP125292">
    <property type="protein sequence ID" value="WHM22963.1"/>
    <property type="molecule type" value="Genomic_DNA"/>
</dbReference>
<organism evidence="17 21">
    <name type="scientific">Bacillus subtilis</name>
    <dbReference type="NCBI Taxonomy" id="1423"/>
    <lineage>
        <taxon>Bacteria</taxon>
        <taxon>Bacillati</taxon>
        <taxon>Bacillota</taxon>
        <taxon>Bacilli</taxon>
        <taxon>Bacillales</taxon>
        <taxon>Bacillaceae</taxon>
        <taxon>Bacillus</taxon>
    </lineage>
</organism>
<dbReference type="Pfam" id="PF00672">
    <property type="entry name" value="HAMP"/>
    <property type="match status" value="1"/>
</dbReference>
<dbReference type="SUPFAM" id="SSF55874">
    <property type="entry name" value="ATPase domain of HSP90 chaperone/DNA topoisomerase II/histidine kinase"/>
    <property type="match status" value="1"/>
</dbReference>
<evidence type="ECO:0000313" key="18">
    <source>
        <dbReference type="EMBL" id="MBO3793686.1"/>
    </source>
</evidence>
<dbReference type="GO" id="GO:0046983">
    <property type="term" value="F:protein dimerization activity"/>
    <property type="evidence" value="ECO:0007669"/>
    <property type="project" value="InterPro"/>
</dbReference>
<keyword evidence="9 13" id="KW-0067">ATP-binding</keyword>
<keyword evidence="4" id="KW-0597">Phosphoprotein</keyword>
<feature type="domain" description="HAMP" evidence="16">
    <location>
        <begin position="74"/>
        <end position="126"/>
    </location>
</feature>
<evidence type="ECO:0000256" key="4">
    <source>
        <dbReference type="ARBA" id="ARBA00022553"/>
    </source>
</evidence>
<dbReference type="Proteomes" id="UP001214898">
    <property type="component" value="Chromosome"/>
</dbReference>
<evidence type="ECO:0000313" key="17">
    <source>
        <dbReference type="EMBL" id="KIU05559.1"/>
    </source>
</evidence>
<dbReference type="PANTHER" id="PTHR24421">
    <property type="entry name" value="NITRATE/NITRITE SENSOR PROTEIN NARX-RELATED"/>
    <property type="match status" value="1"/>
</dbReference>
<dbReference type="PROSITE" id="PS50109">
    <property type="entry name" value="HIS_KIN"/>
    <property type="match status" value="1"/>
</dbReference>
<proteinExistence type="predicted"/>
<reference evidence="18" key="2">
    <citation type="submission" date="2021-03" db="EMBL/GenBank/DDBJ databases">
        <title>Isolation of Bacillus subtilis from fermented food sample.</title>
        <authorList>
            <person name="Lakshmanan V."/>
            <person name="Athira K."/>
            <person name="Rajagopal K."/>
        </authorList>
    </citation>
    <scope>NUCLEOTIDE SEQUENCE</scope>
    <source>
        <strain evidence="18">S1</strain>
    </source>
</reference>
<dbReference type="RefSeq" id="WP_041333103.1">
    <property type="nucleotide sequence ID" value="NZ_CAJNQI010000005.1"/>
</dbReference>
<dbReference type="InterPro" id="IPR050482">
    <property type="entry name" value="Sensor_HK_TwoCompSys"/>
</dbReference>
<dbReference type="Proteomes" id="UP001229422">
    <property type="component" value="Chromosome"/>
</dbReference>
<keyword evidence="11 13" id="KW-0902">Two-component regulatory system</keyword>
<dbReference type="InterPro" id="IPR017202">
    <property type="entry name" value="LiaS/VraS"/>
</dbReference>
<evidence type="ECO:0000256" key="1">
    <source>
        <dbReference type="ARBA" id="ARBA00000085"/>
    </source>
</evidence>
<gene>
    <name evidence="18" type="primary">liaS</name>
    <name evidence="18" type="ORF">J5227_04970</name>
    <name evidence="19" type="ORF">P5633_07325</name>
    <name evidence="20" type="ORF">QL281_08000</name>
    <name evidence="17" type="ORF">SC09_contig4orf00381</name>
</gene>
<protein>
    <recommendedName>
        <fullName evidence="13">Sensor histidine kinase</fullName>
        <ecNumber evidence="13">2.7.13.3</ecNumber>
    </recommendedName>
</protein>
<dbReference type="InterPro" id="IPR003660">
    <property type="entry name" value="HAMP_dom"/>
</dbReference>
<dbReference type="STRING" id="483913.AN935_16635"/>
<evidence type="ECO:0000313" key="20">
    <source>
        <dbReference type="EMBL" id="WHM22963.1"/>
    </source>
</evidence>
<dbReference type="PANTHER" id="PTHR24421:SF37">
    <property type="entry name" value="SENSOR HISTIDINE KINASE NARS"/>
    <property type="match status" value="1"/>
</dbReference>
<keyword evidence="7 13" id="KW-0547">Nucleotide-binding</keyword>
<sequence length="360" mass="40732">MRRKMLASLQWRAIRMTTGISLLLFVCLISFMMFYYRLDPLVLLSSSWFGIPFILILLLISVTVGFASGYMYGNRLKTRIDTLIESILTFENGNFAYRIPPLGDDEIGLAADQLNEMAKRVELQVASLQKLSNERAEWQAQMKKSVISEERQRLARDLHDAVSQQLFAISMMTSAVLEHVKDADDKTVKRIRMVEHMAGEAQNEMRALLLHLRPVTLEGKGLKEGLTELLDEFRKKQPIDIEWDIQDTAISKGVEDHLFRIVQEALSNVFRHSKASKVTVILGIKNSQLRLKVIDNGKGFKMDQVKASSYGLNSMKERASEIGGVAEVISVEGKGTQIEVKVPIFPEEKGENERDSSIID</sequence>
<keyword evidence="10 14" id="KW-1133">Transmembrane helix</keyword>
<dbReference type="EMBL" id="CP120576">
    <property type="protein sequence ID" value="WEY85939.1"/>
    <property type="molecule type" value="Genomic_DNA"/>
</dbReference>
<dbReference type="EC" id="2.7.13.3" evidence="13"/>
<dbReference type="Proteomes" id="UP000665181">
    <property type="component" value="Unassembled WGS sequence"/>
</dbReference>
<evidence type="ECO:0000256" key="9">
    <source>
        <dbReference type="ARBA" id="ARBA00022840"/>
    </source>
</evidence>
<evidence type="ECO:0000256" key="7">
    <source>
        <dbReference type="ARBA" id="ARBA00022741"/>
    </source>
</evidence>
<feature type="transmembrane region" description="Helical" evidence="14">
    <location>
        <begin position="12"/>
        <end position="36"/>
    </location>
</feature>
<feature type="transmembrane region" description="Helical" evidence="14">
    <location>
        <begin position="48"/>
        <end position="72"/>
    </location>
</feature>
<dbReference type="AlphaFoldDB" id="A0A0D1IZZ0"/>
<dbReference type="InterPro" id="IPR011712">
    <property type="entry name" value="Sig_transdc_His_kin_sub3_dim/P"/>
</dbReference>
<reference evidence="20" key="4">
    <citation type="submission" date="2023-05" db="EMBL/GenBank/DDBJ databases">
        <title>Complete genome sequence of Bacillus subtilis SRCM117797 isolated from Soybean paste.</title>
        <authorList>
            <person name="Abraha H.B."/>
            <person name="Kim K.-P."/>
            <person name="Ryu M.-S."/>
            <person name="Jeong D.-Y."/>
        </authorList>
    </citation>
    <scope>NUCLEOTIDE SEQUENCE</scope>
    <source>
        <strain evidence="20">SRCM117797</strain>
    </source>
</reference>
<dbReference type="InterPro" id="IPR036890">
    <property type="entry name" value="HATPase_C_sf"/>
</dbReference>
<evidence type="ECO:0000259" key="15">
    <source>
        <dbReference type="PROSITE" id="PS50109"/>
    </source>
</evidence>
<evidence type="ECO:0000259" key="16">
    <source>
        <dbReference type="PROSITE" id="PS50885"/>
    </source>
</evidence>
<evidence type="ECO:0000256" key="12">
    <source>
        <dbReference type="ARBA" id="ARBA00023136"/>
    </source>
</evidence>
<dbReference type="GO" id="GO:0005524">
    <property type="term" value="F:ATP binding"/>
    <property type="evidence" value="ECO:0007669"/>
    <property type="project" value="UniProtKB-UniRule"/>
</dbReference>
<keyword evidence="5 13" id="KW-0808">Transferase</keyword>
<evidence type="ECO:0000256" key="13">
    <source>
        <dbReference type="PIRNR" id="PIRNR037431"/>
    </source>
</evidence>
<keyword evidence="3 13" id="KW-1003">Cell membrane</keyword>
<accession>A0A0D1IZZ0</accession>
<dbReference type="Gene3D" id="1.20.5.1930">
    <property type="match status" value="1"/>
</dbReference>
<reference evidence="19" key="3">
    <citation type="submission" date="2023-03" db="EMBL/GenBank/DDBJ databases">
        <title>Complete genome sequences of 52 Bacillus and Priestia strains isolated from West-African fermentations and 26 reference strains from the DSMZ collection.</title>
        <authorList>
            <person name="Wiedenbein E.S."/>
            <person name="Canoy T.S."/>
            <person name="Hui Y."/>
            <person name="Parkouda C."/>
            <person name="Dawende C."/>
            <person name="Ametefe E."/>
            <person name="Jespersen L."/>
            <person name="Nielsen D.S."/>
        </authorList>
    </citation>
    <scope>NUCLEOTIDE SEQUENCE</scope>
    <source>
        <strain evidence="19">PRO56</strain>
    </source>
</reference>
<evidence type="ECO:0000256" key="6">
    <source>
        <dbReference type="ARBA" id="ARBA00022692"/>
    </source>
</evidence>
<dbReference type="SMART" id="SM00387">
    <property type="entry name" value="HATPase_c"/>
    <property type="match status" value="1"/>
</dbReference>
<evidence type="ECO:0000256" key="14">
    <source>
        <dbReference type="SAM" id="Phobius"/>
    </source>
</evidence>
<dbReference type="EMBL" id="JAGFPW010000002">
    <property type="protein sequence ID" value="MBO3793686.1"/>
    <property type="molecule type" value="Genomic_DNA"/>
</dbReference>
<reference evidence="17 21" key="1">
    <citation type="submission" date="2014-12" db="EMBL/GenBank/DDBJ databases">
        <title>Comparative genome analysis of Bacillus coagulans HM-08, Clostridium butyricum HM-68, Bacillus subtilis HM-66 and Bacillus licheniformis BL-09.</title>
        <authorList>
            <person name="Zhang H."/>
        </authorList>
    </citation>
    <scope>NUCLEOTIDE SEQUENCE [LARGE SCALE GENOMIC DNA]</scope>
    <source>
        <strain evidence="17 21">HM-66</strain>
    </source>
</reference>
<dbReference type="EMBL" id="JXBC01000013">
    <property type="protein sequence ID" value="KIU05559.1"/>
    <property type="molecule type" value="Genomic_DNA"/>
</dbReference>
<dbReference type="InterPro" id="IPR003594">
    <property type="entry name" value="HATPase_dom"/>
</dbReference>
<dbReference type="Gene3D" id="6.10.340.10">
    <property type="match status" value="1"/>
</dbReference>
<comment type="catalytic activity">
    <reaction evidence="1 13">
        <text>ATP + protein L-histidine = ADP + protein N-phospho-L-histidine.</text>
        <dbReference type="EC" id="2.7.13.3"/>
    </reaction>
</comment>
<dbReference type="Pfam" id="PF02518">
    <property type="entry name" value="HATPase_c"/>
    <property type="match status" value="1"/>
</dbReference>
<dbReference type="GO" id="GO:0005886">
    <property type="term" value="C:plasma membrane"/>
    <property type="evidence" value="ECO:0007669"/>
    <property type="project" value="UniProtKB-SubCell"/>
</dbReference>
<evidence type="ECO:0000256" key="2">
    <source>
        <dbReference type="ARBA" id="ARBA00004651"/>
    </source>
</evidence>
<dbReference type="Gene3D" id="3.30.565.10">
    <property type="entry name" value="Histidine kinase-like ATPase, C-terminal domain"/>
    <property type="match status" value="1"/>
</dbReference>
<evidence type="ECO:0000256" key="11">
    <source>
        <dbReference type="ARBA" id="ARBA00023012"/>
    </source>
</evidence>
<dbReference type="PATRIC" id="fig|1423.134.peg.2031"/>